<sequence>MIAKSAPASDCEYVAALSPEKSIFGVSPAIAPVTSRLILALSFPSQTLLAEVPVTVSVTGLIVTTSSFFVGVYHEATSVPESSILKDLIRIVHVPAVPGVESAALQADIATFFGTP</sequence>
<dbReference type="AlphaFoldDB" id="A0A6J5YYP3"/>
<evidence type="ECO:0000313" key="1">
    <source>
        <dbReference type="EMBL" id="CAB4334067.1"/>
    </source>
</evidence>
<accession>A0A6J5YYP3</accession>
<dbReference type="EMBL" id="CAESAJ010000028">
    <property type="protein sequence ID" value="CAB4334067.1"/>
    <property type="molecule type" value="Genomic_DNA"/>
</dbReference>
<reference evidence="1" key="1">
    <citation type="submission" date="2020-05" db="EMBL/GenBank/DDBJ databases">
        <authorList>
            <person name="Chiriac C."/>
            <person name="Salcher M."/>
            <person name="Ghai R."/>
            <person name="Kavagutti S V."/>
        </authorList>
    </citation>
    <scope>NUCLEOTIDE SEQUENCE</scope>
</reference>
<protein>
    <submittedName>
        <fullName evidence="1">Unannotated protein</fullName>
    </submittedName>
</protein>
<organism evidence="1">
    <name type="scientific">freshwater metagenome</name>
    <dbReference type="NCBI Taxonomy" id="449393"/>
    <lineage>
        <taxon>unclassified sequences</taxon>
        <taxon>metagenomes</taxon>
        <taxon>ecological metagenomes</taxon>
    </lineage>
</organism>
<proteinExistence type="predicted"/>
<gene>
    <name evidence="1" type="ORF">UFOPK3770_00428</name>
</gene>
<name>A0A6J5YYP3_9ZZZZ</name>